<dbReference type="PANTHER" id="PTHR39540:SF1">
    <property type="entry name" value="DICTOMALLEIN-1-RELATED"/>
    <property type="match status" value="1"/>
</dbReference>
<evidence type="ECO:0000259" key="2">
    <source>
        <dbReference type="Pfam" id="PF12561"/>
    </source>
</evidence>
<protein>
    <recommendedName>
        <fullName evidence="2">ToxR activated gene A lipoprotein domain-containing protein</fullName>
    </recommendedName>
</protein>
<feature type="compositionally biased region" description="Polar residues" evidence="1">
    <location>
        <begin position="42"/>
        <end position="77"/>
    </location>
</feature>
<gene>
    <name evidence="3" type="ORF">ACHAWO_012790</name>
</gene>
<reference evidence="3 4" key="1">
    <citation type="submission" date="2024-10" db="EMBL/GenBank/DDBJ databases">
        <title>Updated reference genomes for cyclostephanoid diatoms.</title>
        <authorList>
            <person name="Roberts W.R."/>
            <person name="Alverson A.J."/>
        </authorList>
    </citation>
    <scope>NUCLEOTIDE SEQUENCE [LARGE SCALE GENOMIC DNA]</scope>
    <source>
        <strain evidence="3 4">AJA010-31</strain>
    </source>
</reference>
<feature type="compositionally biased region" description="Polar residues" evidence="1">
    <location>
        <begin position="333"/>
        <end position="351"/>
    </location>
</feature>
<feature type="compositionally biased region" description="Polar residues" evidence="1">
    <location>
        <begin position="781"/>
        <end position="811"/>
    </location>
</feature>
<keyword evidence="4" id="KW-1185">Reference proteome</keyword>
<feature type="region of interest" description="Disordered" evidence="1">
    <location>
        <begin position="24"/>
        <end position="209"/>
    </location>
</feature>
<dbReference type="Pfam" id="PF10462">
    <property type="entry name" value="Peptidase_M66"/>
    <property type="match status" value="1"/>
</dbReference>
<organism evidence="3 4">
    <name type="scientific">Cyclotella atomus</name>
    <dbReference type="NCBI Taxonomy" id="382360"/>
    <lineage>
        <taxon>Eukaryota</taxon>
        <taxon>Sar</taxon>
        <taxon>Stramenopiles</taxon>
        <taxon>Ochrophyta</taxon>
        <taxon>Bacillariophyta</taxon>
        <taxon>Coscinodiscophyceae</taxon>
        <taxon>Thalassiosirophycidae</taxon>
        <taxon>Stephanodiscales</taxon>
        <taxon>Stephanodiscaceae</taxon>
        <taxon>Cyclotella</taxon>
    </lineage>
</organism>
<feature type="region of interest" description="Disordered" evidence="1">
    <location>
        <begin position="258"/>
        <end position="351"/>
    </location>
</feature>
<feature type="region of interest" description="Disordered" evidence="1">
    <location>
        <begin position="774"/>
        <end position="811"/>
    </location>
</feature>
<feature type="compositionally biased region" description="Polar residues" evidence="1">
    <location>
        <begin position="1085"/>
        <end position="1111"/>
    </location>
</feature>
<dbReference type="InterPro" id="IPR051256">
    <property type="entry name" value="Dictomallein"/>
</dbReference>
<feature type="region of interest" description="Disordered" evidence="1">
    <location>
        <begin position="1170"/>
        <end position="1285"/>
    </location>
</feature>
<feature type="compositionally biased region" description="Basic and acidic residues" evidence="1">
    <location>
        <begin position="95"/>
        <end position="110"/>
    </location>
</feature>
<feature type="compositionally biased region" description="Pro residues" evidence="1">
    <location>
        <begin position="1243"/>
        <end position="1257"/>
    </location>
</feature>
<feature type="compositionally biased region" description="Acidic residues" evidence="1">
    <location>
        <begin position="320"/>
        <end position="332"/>
    </location>
</feature>
<proteinExistence type="predicted"/>
<feature type="compositionally biased region" description="Polar residues" evidence="1">
    <location>
        <begin position="150"/>
        <end position="160"/>
    </location>
</feature>
<evidence type="ECO:0000313" key="3">
    <source>
        <dbReference type="EMBL" id="KAL3791833.1"/>
    </source>
</evidence>
<evidence type="ECO:0000313" key="4">
    <source>
        <dbReference type="Proteomes" id="UP001530400"/>
    </source>
</evidence>
<feature type="domain" description="ToxR activated gene A lipoprotein" evidence="2">
    <location>
        <begin position="1930"/>
        <end position="2027"/>
    </location>
</feature>
<sequence>MSSSSSQKHSNLLAAKSALGIADAPSSASSSSFQKESRFSSGTSVLSRDSRGSTISGAASGVTTISEGIPASTSATSGARDKRSTLHDLSASARLEARRFSAEESLEGRAKLNARSSFNSEERARRAARGAAVIPSASPSRDAPVRRESSSVASSTNDTWTLEEGSRDDSMAAWTRNSYDTNPGMGVQSVTGRSAVSSRNSTPRSSFTQQDQIQESFELNMSSSNFGMSSSFNNVYEQKVSFNTNRGEPLRMDAVDEHTFDDSGTFDSTAANTLNESPTGYQDKKVSFNQREDDVRVVERRGSRPTPVSSFHESDGKEFEESDTFDENDAYNESETSSQFNDSQIQEYGSSQQSLVSTGSQFVPQRFDEMRSLLLNITPLQLEALVHEIFSNSPSAAGSYLSVNSASDNSRIIPPEWKGIRKKAKRYHFRKDAYLGEMSFEELQNFAQSIELWSIVDNEGCNDFEEAMDIFAIEFEMLVSGFKASESTVNSESQQQLQLEDDLRSYMSSNSQDEGENLRRSLRACSVPELRLVAQRLNLDLSECGSSKADLIMLIERSMPDMLNNSSRSGSSYRSHPPPPPPRGYLESRTSTGSNGDNAAMYVEESHAQQQQEELESDRSRKVKFSTDCKEDTSHLIPKREVNQSVWGNYVVGPGDIENNGDDSQPLMYDDNGEYGRNDELKKSKEGRQWPEQRKRFIVVGAFVSILVGVALGLGLGLTRDQREGGGSSYSSNIITGPWNIGLDDSLGTSDMPSLSPSKIALSVKNNPSAVTILDSAPTKKPTQNPTSKPTVVKTSTPSKQPLTSEPYNSGGVSSIEIITNSPAIDSVENEDFAADDLSMPYSTIAPGDINSSIKVPIVDNDGEDFSAADLSMSNSTIEPLNTTSINMPTEVSISLSTATNAPTILVSSSPTTQPKNTATTSLYPLLGPFEEEGMQMILYGVSELSSMGQTQWKMLTSAFMEQFYNHGEKGDDAIQNIVFEVTADIEITDVKELTAGGRRRLEDANVITFTTTISYHTYSAFLDASTVVDRPFFDNEMRSNYIAYLMTNNGVTYIGNVTSISEIFRGVVPTEYLPDNSEVENNMDTESPTSSGIQTPMPSSTDNTPVPSSLVTPEHSMEIINVLTPRPTLSAAGSDTPRPTQNSFDFDFVGNTLSPVSSPDEVAVSTLNPTLSLTPTSGKVGVDTPFPTSNAFDWPDETPSPSTNYLSGSNLTPATNSAVYTNSPTEVPTPKPSKRERTAPPTSTPPTKSPSQPPTTDPTKSPSHSPTPIPTPSPSSPPMLCDLVAEGDCNDDLKEVQWDGFIEIAQTHVVKAVGETRRAPRMIAQRDAEILFTPSDSRRLNNNEAAFEMVTPQKIESVGKVYFFNEELTPINDAAVDALLDGTDSLISVSSPNAHIVIDLKHIRVIQNVSIVVPDGVSIESVQVGLRYDDGQDTDEHEFHYPSNGWLWHEIASSMSVSFPNKKTRYISLKLHGGHSQTLDGWSLQRVDIIGYLDGLGISHQTHNITPKTRSFDPRGSAGAFIPSKTTAVRVAVYSASGRLLGVINGRDPSKQRKIFESQISDIDIDPYSHDAWSVTLPYNWVGEGNAVVIGCTDRSRPNEVLIHRLELKGLAQFSEHSITRTKLAIFGTDEDVSKLLPTTFSARKLARNLKATMPVSELKWADTDLWHLPYLVVISKDGSPALVSSEEERRLVTGDAGTEVQWEVIKNFLTIRHALAQAGLGLALTDQEGENSPYASHTSVFMGWSLSKQDDDGLWHWEDLGYWDTLAAAAWTGWVVMKAGDECSNYFIHELGHALSMQHFDNGAAKSWNIEDEYPEDGVYTEFLPWGFDSVTRQFRTWFDPLDGSGKKDPLNGEGEPPYSQELNCFSQYTPYQAMVAQEWAMSTPVLLSASSSDVPRDGAYQFNAATTQYVPLSESELVDAAGEHALMPDQVSIPVVTLIGTIGASRDVCQTYPALRGYGNTFKFPDPFDTGLSSAFEGASYFVEVRFESGRKIRGLIAVKDVSELSLYSFNVAIDQHPIAVDLYRFVDGSYPNLSSSTQTQLLHIRPIDLPPEDPLQGMPRQLRVGRGWMGDSSTPLIDSFCMSLGDCESDKHHIEWRGNVGSDHVVYSSTLQGTNDDDLGVTIFKVPARRDKDSTQYTITVLAARYFNDLEGMSPLLTSEPATGEGSSSIDVTHLVRIWAPWELNDSLPVGMYRSLPDSFKISADAMGSDSNAFHHNIIEFNIMCYVHTVTAAPTFAPTKRPSEGPSRSPIEVRYHIDWKHGTCVTEGESSSWAPPYNTKEECCKAHMNYEFNVCLSREA</sequence>
<dbReference type="Proteomes" id="UP001530400">
    <property type="component" value="Unassembled WGS sequence"/>
</dbReference>
<accession>A0ABD3PUY8</accession>
<feature type="compositionally biased region" description="Basic and acidic residues" evidence="1">
    <location>
        <begin position="617"/>
        <end position="627"/>
    </location>
</feature>
<dbReference type="EMBL" id="JALLPJ020000445">
    <property type="protein sequence ID" value="KAL3791833.1"/>
    <property type="molecule type" value="Genomic_DNA"/>
</dbReference>
<dbReference type="PANTHER" id="PTHR39540">
    <property type="match status" value="1"/>
</dbReference>
<evidence type="ECO:0000256" key="1">
    <source>
        <dbReference type="SAM" id="MobiDB-lite"/>
    </source>
</evidence>
<comment type="caution">
    <text evidence="3">The sequence shown here is derived from an EMBL/GenBank/DDBJ whole genome shotgun (WGS) entry which is preliminary data.</text>
</comment>
<feature type="compositionally biased region" description="Low complexity" evidence="1">
    <location>
        <begin position="566"/>
        <end position="575"/>
    </location>
</feature>
<feature type="compositionally biased region" description="Pro residues" evidence="1">
    <location>
        <begin position="1266"/>
        <end position="1278"/>
    </location>
</feature>
<dbReference type="InterPro" id="IPR022218">
    <property type="entry name" value="TagA_dom"/>
</dbReference>
<name>A0ABD3PUY8_9STRA</name>
<feature type="region of interest" description="Disordered" evidence="1">
    <location>
        <begin position="563"/>
        <end position="627"/>
    </location>
</feature>
<feature type="compositionally biased region" description="Polar residues" evidence="1">
    <location>
        <begin position="588"/>
        <end position="597"/>
    </location>
</feature>
<feature type="compositionally biased region" description="Polar residues" evidence="1">
    <location>
        <begin position="265"/>
        <end position="280"/>
    </location>
</feature>
<dbReference type="Pfam" id="PF12561">
    <property type="entry name" value="TagA"/>
    <property type="match status" value="1"/>
</dbReference>
<feature type="compositionally biased region" description="Polar residues" evidence="1">
    <location>
        <begin position="1200"/>
        <end position="1227"/>
    </location>
</feature>
<feature type="compositionally biased region" description="Basic and acidic residues" evidence="1">
    <location>
        <begin position="282"/>
        <end position="302"/>
    </location>
</feature>
<feature type="compositionally biased region" description="Polar residues" evidence="1">
    <location>
        <begin position="188"/>
        <end position="209"/>
    </location>
</feature>
<feature type="region of interest" description="Disordered" evidence="1">
    <location>
        <begin position="1075"/>
        <end position="1111"/>
    </location>
</feature>